<keyword evidence="1" id="KW-0472">Membrane</keyword>
<feature type="transmembrane region" description="Helical" evidence="1">
    <location>
        <begin position="137"/>
        <end position="156"/>
    </location>
</feature>
<keyword evidence="1" id="KW-0812">Transmembrane</keyword>
<dbReference type="RefSeq" id="WP_011066916.1">
    <property type="nucleotide sequence ID" value="NC_004193.1"/>
</dbReference>
<dbReference type="AlphaFoldDB" id="Q8ENG0"/>
<sequence>MRLKSLYLLPILWMLVIFISSATPYENQDVKPLLSGLDLQFLYPYLSWVEFTYHSSIVSVEALGIEGFIEFFLRKGAHVSVFFILTCLFFISFIKNTQWNRGKIYIWSIILTGLYAIVDELHQGITPNRTPYVGDVILDVLGGSLALLVIAVIFRLQKKYRHV</sequence>
<dbReference type="PIRSF" id="PIRSF019083">
    <property type="entry name" value="UCP019083_VanZ"/>
    <property type="match status" value="1"/>
</dbReference>
<feature type="transmembrane region" description="Helical" evidence="1">
    <location>
        <begin position="106"/>
        <end position="125"/>
    </location>
</feature>
<dbReference type="InterPro" id="IPR006976">
    <property type="entry name" value="VanZ-like"/>
</dbReference>
<dbReference type="NCBIfam" id="NF037970">
    <property type="entry name" value="vanZ_1"/>
    <property type="match status" value="1"/>
</dbReference>
<feature type="domain" description="VanZ-like" evidence="2">
    <location>
        <begin position="8"/>
        <end position="152"/>
    </location>
</feature>
<organism evidence="3 4">
    <name type="scientific">Oceanobacillus iheyensis (strain DSM 14371 / CIP 107618 / JCM 11309 / KCTC 3954 / HTE831)</name>
    <dbReference type="NCBI Taxonomy" id="221109"/>
    <lineage>
        <taxon>Bacteria</taxon>
        <taxon>Bacillati</taxon>
        <taxon>Bacillota</taxon>
        <taxon>Bacilli</taxon>
        <taxon>Bacillales</taxon>
        <taxon>Bacillaceae</taxon>
        <taxon>Oceanobacillus</taxon>
    </lineage>
</organism>
<keyword evidence="1" id="KW-1133">Transmembrane helix</keyword>
<feature type="transmembrane region" description="Helical" evidence="1">
    <location>
        <begin position="76"/>
        <end position="94"/>
    </location>
</feature>
<dbReference type="Pfam" id="PF04892">
    <property type="entry name" value="VanZ"/>
    <property type="match status" value="1"/>
</dbReference>
<reference evidence="3 4" key="2">
    <citation type="journal article" date="2002" name="Nucleic Acids Res.">
        <title>Genome sequence of Oceanobacillus iheyensis isolated from the Iheya Ridge and its unexpected adaptive capabilities to extreme environments.</title>
        <authorList>
            <person name="Takami H."/>
            <person name="Takaki Y."/>
            <person name="Uchiyama I."/>
        </authorList>
    </citation>
    <scope>NUCLEOTIDE SEQUENCE [LARGE SCALE GENOMIC DNA]</scope>
    <source>
        <strain evidence="4">DSM 14371 / CIP 107618 / JCM 11309 / KCTC 3954 / HTE831</strain>
    </source>
</reference>
<name>Q8ENG0_OCEIH</name>
<dbReference type="InterPro" id="IPR016747">
    <property type="entry name" value="Phosphotransbutyrylase"/>
</dbReference>
<dbReference type="HOGENOM" id="CLU_096028_1_0_9"/>
<reference evidence="3 4" key="1">
    <citation type="journal article" date="2001" name="FEMS Microbiol. Lett.">
        <title>Oceanobacillus iheyensis gen. nov., sp. nov., a deep-sea extremely halotolerant and alkaliphilic species isolated from a depth of 1050 m on the Iheya Ridge.</title>
        <authorList>
            <person name="Lu J."/>
            <person name="Nogi Y."/>
            <person name="Takami H."/>
        </authorList>
    </citation>
    <scope>NUCLEOTIDE SEQUENCE [LARGE SCALE GENOMIC DNA]</scope>
    <source>
        <strain evidence="4">DSM 14371 / CIP 107618 / JCM 11309 / KCTC 3954 / HTE831</strain>
    </source>
</reference>
<evidence type="ECO:0000256" key="1">
    <source>
        <dbReference type="SAM" id="Phobius"/>
    </source>
</evidence>
<dbReference type="Proteomes" id="UP000000822">
    <property type="component" value="Chromosome"/>
</dbReference>
<accession>Q8ENG0</accession>
<protein>
    <recommendedName>
        <fullName evidence="2">VanZ-like domain-containing protein</fullName>
    </recommendedName>
</protein>
<dbReference type="KEGG" id="oih:OB2523"/>
<evidence type="ECO:0000313" key="4">
    <source>
        <dbReference type="Proteomes" id="UP000000822"/>
    </source>
</evidence>
<proteinExistence type="predicted"/>
<dbReference type="STRING" id="221109.gene:10734775"/>
<dbReference type="PANTHER" id="PTHR28008:SF1">
    <property type="entry name" value="DOMAIN PROTEIN, PUTATIVE (AFU_ORTHOLOGUE AFUA_3G10980)-RELATED"/>
    <property type="match status" value="1"/>
</dbReference>
<evidence type="ECO:0000259" key="2">
    <source>
        <dbReference type="Pfam" id="PF04892"/>
    </source>
</evidence>
<dbReference type="eggNOG" id="COG5652">
    <property type="taxonomic scope" value="Bacteria"/>
</dbReference>
<gene>
    <name evidence="3" type="ordered locus">OB2523</name>
</gene>
<evidence type="ECO:0000313" key="3">
    <source>
        <dbReference type="EMBL" id="BAC14479.1"/>
    </source>
</evidence>
<keyword evidence="4" id="KW-1185">Reference proteome</keyword>
<dbReference type="PANTHER" id="PTHR28008">
    <property type="entry name" value="DOMAIN PROTEIN, PUTATIVE (AFU_ORTHOLOGUE AFUA_3G10980)-RELATED"/>
    <property type="match status" value="1"/>
</dbReference>
<dbReference type="OrthoDB" id="291892at2"/>
<dbReference type="EMBL" id="BA000028">
    <property type="protein sequence ID" value="BAC14479.1"/>
    <property type="molecule type" value="Genomic_DNA"/>
</dbReference>